<evidence type="ECO:0000313" key="1">
    <source>
        <dbReference type="EMBL" id="SDG44839.1"/>
    </source>
</evidence>
<reference evidence="1 2" key="1">
    <citation type="submission" date="2016-10" db="EMBL/GenBank/DDBJ databases">
        <authorList>
            <person name="de Groot N.N."/>
        </authorList>
    </citation>
    <scope>NUCLEOTIDE SEQUENCE [LARGE SCALE GENOMIC DNA]</scope>
    <source>
        <strain evidence="1 2">LMG 2247</strain>
    </source>
</reference>
<sequence length="30" mass="3060">MSNFMQGAVTLGSCIGVFTLVVALIEMLGG</sequence>
<dbReference type="AlphaFoldDB" id="A0A1G7UCS9"/>
<gene>
    <name evidence="1" type="ORF">SAMN05216466_103389</name>
</gene>
<proteinExistence type="predicted"/>
<name>A0A1G7UCS9_9BURK</name>
<organism evidence="1 2">
    <name type="scientific">Paraburkholderia phenazinium</name>
    <dbReference type="NCBI Taxonomy" id="60549"/>
    <lineage>
        <taxon>Bacteria</taxon>
        <taxon>Pseudomonadati</taxon>
        <taxon>Pseudomonadota</taxon>
        <taxon>Betaproteobacteria</taxon>
        <taxon>Burkholderiales</taxon>
        <taxon>Burkholderiaceae</taxon>
        <taxon>Paraburkholderia</taxon>
    </lineage>
</organism>
<evidence type="ECO:0000313" key="2">
    <source>
        <dbReference type="Proteomes" id="UP000199706"/>
    </source>
</evidence>
<dbReference type="Proteomes" id="UP000199706">
    <property type="component" value="Unassembled WGS sequence"/>
</dbReference>
<accession>A0A1G7UCS9</accession>
<dbReference type="EMBL" id="FNCJ01000003">
    <property type="protein sequence ID" value="SDG44839.1"/>
    <property type="molecule type" value="Genomic_DNA"/>
</dbReference>
<protein>
    <submittedName>
        <fullName evidence="1">Uncharacterized protein</fullName>
    </submittedName>
</protein>